<feature type="compositionally biased region" description="Basic and acidic residues" evidence="1">
    <location>
        <begin position="75"/>
        <end position="86"/>
    </location>
</feature>
<organism evidence="3 4">
    <name type="scientific">Drosophila ananassae</name>
    <name type="common">Fruit fly</name>
    <dbReference type="NCBI Taxonomy" id="7217"/>
    <lineage>
        <taxon>Eukaryota</taxon>
        <taxon>Metazoa</taxon>
        <taxon>Ecdysozoa</taxon>
        <taxon>Arthropoda</taxon>
        <taxon>Hexapoda</taxon>
        <taxon>Insecta</taxon>
        <taxon>Pterygota</taxon>
        <taxon>Neoptera</taxon>
        <taxon>Endopterygota</taxon>
        <taxon>Diptera</taxon>
        <taxon>Brachycera</taxon>
        <taxon>Muscomorpha</taxon>
        <taxon>Ephydroidea</taxon>
        <taxon>Drosophilidae</taxon>
        <taxon>Drosophila</taxon>
        <taxon>Sophophora</taxon>
    </lineage>
</organism>
<evidence type="ECO:0000313" key="3">
    <source>
        <dbReference type="EMBL" id="EDV41827.1"/>
    </source>
</evidence>
<dbReference type="Proteomes" id="UP000007801">
    <property type="component" value="Unassembled WGS sequence"/>
</dbReference>
<dbReference type="KEGG" id="dan:6500092"/>
<proteinExistence type="predicted"/>
<sequence length="433" mass="50910">MEPCGLILCSPDFKEFRIKCTNCSIESDIKDWEQFLHHVTNAHFCWKEDPTGSGNPEEHTFIEIIDSDTAEDPSNQDKDIENDDNSLKLDHAVKEDIPMETSSNIVKKTNRKMKSKRKPKGTLMSRMQVSFMRPTYRLEQLVIIYRMQSCLWNLSERDYVNKERRKEAYATMISHMFKNANISFSNDELKRTIKRLHNQYVWIAKNIGENKLQGLGSRCFANCAFLKELLDELLNEPKGEDDDELNTIKLNFREENIITTTFISAYANYPQLYNTMILEYTSLEKRAQAYQEMAETLLPLTMANETEVYMAIQRLQRWLYETNGFRLKSQRTYNSQELRYLSMCEFLPAHATSHPPMLCTYCRKTLYGDYNFQCHLYHDHQVGSLPYLCCFCSRRFGTYRLLGHHKIECESRFADIFNEPDYDAIACLTSQFL</sequence>
<dbReference type="eggNOG" id="KOG1721">
    <property type="taxonomic scope" value="Eukaryota"/>
</dbReference>
<feature type="domain" description="MADF" evidence="2">
    <location>
        <begin position="140"/>
        <end position="231"/>
    </location>
</feature>
<evidence type="ECO:0000313" key="4">
    <source>
        <dbReference type="Proteomes" id="UP000007801"/>
    </source>
</evidence>
<dbReference type="PhylomeDB" id="B3LYG4"/>
<dbReference type="GeneID" id="6500092"/>
<protein>
    <recommendedName>
        <fullName evidence="2">MADF domain-containing protein</fullName>
    </recommendedName>
</protein>
<dbReference type="PROSITE" id="PS51029">
    <property type="entry name" value="MADF"/>
    <property type="match status" value="2"/>
</dbReference>
<accession>B3LYG4</accession>
<dbReference type="InParanoid" id="B3LYG4"/>
<feature type="domain" description="MADF" evidence="2">
    <location>
        <begin position="261"/>
        <end position="352"/>
    </location>
</feature>
<dbReference type="STRING" id="7217.B3LYG4"/>
<dbReference type="AlphaFoldDB" id="B3LYG4"/>
<keyword evidence="4" id="KW-1185">Reference proteome</keyword>
<dbReference type="InterPro" id="IPR006578">
    <property type="entry name" value="MADF-dom"/>
</dbReference>
<evidence type="ECO:0000256" key="1">
    <source>
        <dbReference type="SAM" id="MobiDB-lite"/>
    </source>
</evidence>
<dbReference type="OMA" id="RMQSCLW"/>
<reference evidence="3 4" key="1">
    <citation type="journal article" date="2007" name="Nature">
        <title>Evolution of genes and genomes on the Drosophila phylogeny.</title>
        <authorList>
            <consortium name="Drosophila 12 Genomes Consortium"/>
            <person name="Clark A.G."/>
            <person name="Eisen M.B."/>
            <person name="Smith D.R."/>
            <person name="Bergman C.M."/>
            <person name="Oliver B."/>
            <person name="Markow T.A."/>
            <person name="Kaufman T.C."/>
            <person name="Kellis M."/>
            <person name="Gelbart W."/>
            <person name="Iyer V.N."/>
            <person name="Pollard D.A."/>
            <person name="Sackton T.B."/>
            <person name="Larracuente A.M."/>
            <person name="Singh N.D."/>
            <person name="Abad J.P."/>
            <person name="Abt D.N."/>
            <person name="Adryan B."/>
            <person name="Aguade M."/>
            <person name="Akashi H."/>
            <person name="Anderson W.W."/>
            <person name="Aquadro C.F."/>
            <person name="Ardell D.H."/>
            <person name="Arguello R."/>
            <person name="Artieri C.G."/>
            <person name="Barbash D.A."/>
            <person name="Barker D."/>
            <person name="Barsanti P."/>
            <person name="Batterham P."/>
            <person name="Batzoglou S."/>
            <person name="Begun D."/>
            <person name="Bhutkar A."/>
            <person name="Blanco E."/>
            <person name="Bosak S.A."/>
            <person name="Bradley R.K."/>
            <person name="Brand A.D."/>
            <person name="Brent M.R."/>
            <person name="Brooks A.N."/>
            <person name="Brown R.H."/>
            <person name="Butlin R.K."/>
            <person name="Caggese C."/>
            <person name="Calvi B.R."/>
            <person name="Bernardo de Carvalho A."/>
            <person name="Caspi A."/>
            <person name="Castrezana S."/>
            <person name="Celniker S.E."/>
            <person name="Chang J.L."/>
            <person name="Chapple C."/>
            <person name="Chatterji S."/>
            <person name="Chinwalla A."/>
            <person name="Civetta A."/>
            <person name="Clifton S.W."/>
            <person name="Comeron J.M."/>
            <person name="Costello J.C."/>
            <person name="Coyne J.A."/>
            <person name="Daub J."/>
            <person name="David R.G."/>
            <person name="Delcher A.L."/>
            <person name="Delehaunty K."/>
            <person name="Do C.B."/>
            <person name="Ebling H."/>
            <person name="Edwards K."/>
            <person name="Eickbush T."/>
            <person name="Evans J.D."/>
            <person name="Filipski A."/>
            <person name="Findeiss S."/>
            <person name="Freyhult E."/>
            <person name="Fulton L."/>
            <person name="Fulton R."/>
            <person name="Garcia A.C."/>
            <person name="Gardiner A."/>
            <person name="Garfield D.A."/>
            <person name="Garvin B.E."/>
            <person name="Gibson G."/>
            <person name="Gilbert D."/>
            <person name="Gnerre S."/>
            <person name="Godfrey J."/>
            <person name="Good R."/>
            <person name="Gotea V."/>
            <person name="Gravely B."/>
            <person name="Greenberg A.J."/>
            <person name="Griffiths-Jones S."/>
            <person name="Gross S."/>
            <person name="Guigo R."/>
            <person name="Gustafson E.A."/>
            <person name="Haerty W."/>
            <person name="Hahn M.W."/>
            <person name="Halligan D.L."/>
            <person name="Halpern A.L."/>
            <person name="Halter G.M."/>
            <person name="Han M.V."/>
            <person name="Heger A."/>
            <person name="Hillier L."/>
            <person name="Hinrichs A.S."/>
            <person name="Holmes I."/>
            <person name="Hoskins R.A."/>
            <person name="Hubisz M.J."/>
            <person name="Hultmark D."/>
            <person name="Huntley M.A."/>
            <person name="Jaffe D.B."/>
            <person name="Jagadeeshan S."/>
            <person name="Jeck W.R."/>
            <person name="Johnson J."/>
            <person name="Jones C.D."/>
            <person name="Jordan W.C."/>
            <person name="Karpen G.H."/>
            <person name="Kataoka E."/>
            <person name="Keightley P.D."/>
            <person name="Kheradpour P."/>
            <person name="Kirkness E.F."/>
            <person name="Koerich L.B."/>
            <person name="Kristiansen K."/>
            <person name="Kudrna D."/>
            <person name="Kulathinal R.J."/>
            <person name="Kumar S."/>
            <person name="Kwok R."/>
            <person name="Lander E."/>
            <person name="Langley C.H."/>
            <person name="Lapoint R."/>
            <person name="Lazzaro B.P."/>
            <person name="Lee S.J."/>
            <person name="Levesque L."/>
            <person name="Li R."/>
            <person name="Lin C.F."/>
            <person name="Lin M.F."/>
            <person name="Lindblad-Toh K."/>
            <person name="Llopart A."/>
            <person name="Long M."/>
            <person name="Low L."/>
            <person name="Lozovsky E."/>
            <person name="Lu J."/>
            <person name="Luo M."/>
            <person name="Machado C.A."/>
            <person name="Makalowski W."/>
            <person name="Marzo M."/>
            <person name="Matsuda M."/>
            <person name="Matzkin L."/>
            <person name="McAllister B."/>
            <person name="McBride C.S."/>
            <person name="McKernan B."/>
            <person name="McKernan K."/>
            <person name="Mendez-Lago M."/>
            <person name="Minx P."/>
            <person name="Mollenhauer M.U."/>
            <person name="Montooth K."/>
            <person name="Mount S.M."/>
            <person name="Mu X."/>
            <person name="Myers E."/>
            <person name="Negre B."/>
            <person name="Newfeld S."/>
            <person name="Nielsen R."/>
            <person name="Noor M.A."/>
            <person name="O'Grady P."/>
            <person name="Pachter L."/>
            <person name="Papaceit M."/>
            <person name="Parisi M.J."/>
            <person name="Parisi M."/>
            <person name="Parts L."/>
            <person name="Pedersen J.S."/>
            <person name="Pesole G."/>
            <person name="Phillippy A.M."/>
            <person name="Ponting C.P."/>
            <person name="Pop M."/>
            <person name="Porcelli D."/>
            <person name="Powell J.R."/>
            <person name="Prohaska S."/>
            <person name="Pruitt K."/>
            <person name="Puig M."/>
            <person name="Quesneville H."/>
            <person name="Ram K.R."/>
            <person name="Rand D."/>
            <person name="Rasmussen M.D."/>
            <person name="Reed L.K."/>
            <person name="Reenan R."/>
            <person name="Reily A."/>
            <person name="Remington K.A."/>
            <person name="Rieger T.T."/>
            <person name="Ritchie M.G."/>
            <person name="Robin C."/>
            <person name="Rogers Y.H."/>
            <person name="Rohde C."/>
            <person name="Rozas J."/>
            <person name="Rubenfield M.J."/>
            <person name="Ruiz A."/>
            <person name="Russo S."/>
            <person name="Salzberg S.L."/>
            <person name="Sanchez-Gracia A."/>
            <person name="Saranga D.J."/>
            <person name="Sato H."/>
            <person name="Schaeffer S.W."/>
            <person name="Schatz M.C."/>
            <person name="Schlenke T."/>
            <person name="Schwartz R."/>
            <person name="Segarra C."/>
            <person name="Singh R.S."/>
            <person name="Sirot L."/>
            <person name="Sirota M."/>
            <person name="Sisneros N.B."/>
            <person name="Smith C.D."/>
            <person name="Smith T.F."/>
            <person name="Spieth J."/>
            <person name="Stage D.E."/>
            <person name="Stark A."/>
            <person name="Stephan W."/>
            <person name="Strausberg R.L."/>
            <person name="Strempel S."/>
            <person name="Sturgill D."/>
            <person name="Sutton G."/>
            <person name="Sutton G.G."/>
            <person name="Tao W."/>
            <person name="Teichmann S."/>
            <person name="Tobari Y.N."/>
            <person name="Tomimura Y."/>
            <person name="Tsolas J.M."/>
            <person name="Valente V.L."/>
            <person name="Venter E."/>
            <person name="Venter J.C."/>
            <person name="Vicario S."/>
            <person name="Vieira F.G."/>
            <person name="Vilella A.J."/>
            <person name="Villasante A."/>
            <person name="Walenz B."/>
            <person name="Wang J."/>
            <person name="Wasserman M."/>
            <person name="Watts T."/>
            <person name="Wilson D."/>
            <person name="Wilson R.K."/>
            <person name="Wing R.A."/>
            <person name="Wolfner M.F."/>
            <person name="Wong A."/>
            <person name="Wong G.K."/>
            <person name="Wu C.I."/>
            <person name="Wu G."/>
            <person name="Yamamoto D."/>
            <person name="Yang H.P."/>
            <person name="Yang S.P."/>
            <person name="Yorke J.A."/>
            <person name="Yoshida K."/>
            <person name="Zdobnov E."/>
            <person name="Zhang P."/>
            <person name="Zhang Y."/>
            <person name="Zimin A.V."/>
            <person name="Baldwin J."/>
            <person name="Abdouelleil A."/>
            <person name="Abdulkadir J."/>
            <person name="Abebe A."/>
            <person name="Abera B."/>
            <person name="Abreu J."/>
            <person name="Acer S.C."/>
            <person name="Aftuck L."/>
            <person name="Alexander A."/>
            <person name="An P."/>
            <person name="Anderson E."/>
            <person name="Anderson S."/>
            <person name="Arachi H."/>
            <person name="Azer M."/>
            <person name="Bachantsang P."/>
            <person name="Barry A."/>
            <person name="Bayul T."/>
            <person name="Berlin A."/>
            <person name="Bessette D."/>
            <person name="Bloom T."/>
            <person name="Blye J."/>
            <person name="Boguslavskiy L."/>
            <person name="Bonnet C."/>
            <person name="Boukhgalter B."/>
            <person name="Bourzgui I."/>
            <person name="Brown A."/>
            <person name="Cahill P."/>
            <person name="Channer S."/>
            <person name="Cheshatsang Y."/>
            <person name="Chuda L."/>
            <person name="Citroen M."/>
            <person name="Collymore A."/>
            <person name="Cooke P."/>
            <person name="Costello M."/>
            <person name="D'Aco K."/>
            <person name="Daza R."/>
            <person name="De Haan G."/>
            <person name="DeGray S."/>
            <person name="DeMaso C."/>
            <person name="Dhargay N."/>
            <person name="Dooley K."/>
            <person name="Dooley E."/>
            <person name="Doricent M."/>
            <person name="Dorje P."/>
            <person name="Dorjee K."/>
            <person name="Dupes A."/>
            <person name="Elong R."/>
            <person name="Falk J."/>
            <person name="Farina A."/>
            <person name="Faro S."/>
            <person name="Ferguson D."/>
            <person name="Fisher S."/>
            <person name="Foley C.D."/>
            <person name="Franke A."/>
            <person name="Friedrich D."/>
            <person name="Gadbois L."/>
            <person name="Gearin G."/>
            <person name="Gearin C.R."/>
            <person name="Giannoukos G."/>
            <person name="Goode T."/>
            <person name="Graham J."/>
            <person name="Grandbois E."/>
            <person name="Grewal S."/>
            <person name="Gyaltsen K."/>
            <person name="Hafez N."/>
            <person name="Hagos B."/>
            <person name="Hall J."/>
            <person name="Henson C."/>
            <person name="Hollinger A."/>
            <person name="Honan T."/>
            <person name="Huard M.D."/>
            <person name="Hughes L."/>
            <person name="Hurhula B."/>
            <person name="Husby M.E."/>
            <person name="Kamat A."/>
            <person name="Kanga B."/>
            <person name="Kashin S."/>
            <person name="Khazanovich D."/>
            <person name="Kisner P."/>
            <person name="Lance K."/>
            <person name="Lara M."/>
            <person name="Lee W."/>
            <person name="Lennon N."/>
            <person name="Letendre F."/>
            <person name="LeVine R."/>
            <person name="Lipovsky A."/>
            <person name="Liu X."/>
            <person name="Liu J."/>
            <person name="Liu S."/>
            <person name="Lokyitsang T."/>
            <person name="Lokyitsang Y."/>
            <person name="Lubonja R."/>
            <person name="Lui A."/>
            <person name="MacDonald P."/>
            <person name="Magnisalis V."/>
            <person name="Maru K."/>
            <person name="Matthews C."/>
            <person name="McCusker W."/>
            <person name="McDonough S."/>
            <person name="Mehta T."/>
            <person name="Meldrim J."/>
            <person name="Meneus L."/>
            <person name="Mihai O."/>
            <person name="Mihalev A."/>
            <person name="Mihova T."/>
            <person name="Mittelman R."/>
            <person name="Mlenga V."/>
            <person name="Montmayeur A."/>
            <person name="Mulrain L."/>
            <person name="Navidi A."/>
            <person name="Naylor J."/>
            <person name="Negash T."/>
            <person name="Nguyen T."/>
            <person name="Nguyen N."/>
            <person name="Nicol R."/>
            <person name="Norbu C."/>
            <person name="Norbu N."/>
            <person name="Novod N."/>
            <person name="O'Neill B."/>
            <person name="Osman S."/>
            <person name="Markiewicz E."/>
            <person name="Oyono O.L."/>
            <person name="Patti C."/>
            <person name="Phunkhang P."/>
            <person name="Pierre F."/>
            <person name="Priest M."/>
            <person name="Raghuraman S."/>
            <person name="Rege F."/>
            <person name="Reyes R."/>
            <person name="Rise C."/>
            <person name="Rogov P."/>
            <person name="Ross K."/>
            <person name="Ryan E."/>
            <person name="Settipalli S."/>
            <person name="Shea T."/>
            <person name="Sherpa N."/>
            <person name="Shi L."/>
            <person name="Shih D."/>
            <person name="Sparrow T."/>
            <person name="Spaulding J."/>
            <person name="Stalker J."/>
            <person name="Stange-Thomann N."/>
            <person name="Stavropoulos S."/>
            <person name="Stone C."/>
            <person name="Strader C."/>
            <person name="Tesfaye S."/>
            <person name="Thomson T."/>
            <person name="Thoulutsang Y."/>
            <person name="Thoulutsang D."/>
            <person name="Topham K."/>
            <person name="Topping I."/>
            <person name="Tsamla T."/>
            <person name="Vassiliev H."/>
            <person name="Vo A."/>
            <person name="Wangchuk T."/>
            <person name="Wangdi T."/>
            <person name="Weiand M."/>
            <person name="Wilkinson J."/>
            <person name="Wilson A."/>
            <person name="Yadav S."/>
            <person name="Young G."/>
            <person name="Yu Q."/>
            <person name="Zembek L."/>
            <person name="Zhong D."/>
            <person name="Zimmer A."/>
            <person name="Zwirko Z."/>
            <person name="Jaffe D.B."/>
            <person name="Alvarez P."/>
            <person name="Brockman W."/>
            <person name="Butler J."/>
            <person name="Chin C."/>
            <person name="Gnerre S."/>
            <person name="Grabherr M."/>
            <person name="Kleber M."/>
            <person name="Mauceli E."/>
            <person name="MacCallum I."/>
        </authorList>
    </citation>
    <scope>NUCLEOTIDE SEQUENCE [LARGE SCALE GENOMIC DNA]</scope>
    <source>
        <strain evidence="4">Tucson 14024-0371.13</strain>
    </source>
</reference>
<name>B3LYG4_DROAN</name>
<dbReference type="OrthoDB" id="10341833at2759"/>
<feature type="region of interest" description="Disordered" evidence="1">
    <location>
        <begin position="67"/>
        <end position="86"/>
    </location>
</feature>
<dbReference type="EMBL" id="CH902617">
    <property type="protein sequence ID" value="EDV41827.1"/>
    <property type="molecule type" value="Genomic_DNA"/>
</dbReference>
<dbReference type="Pfam" id="PF10545">
    <property type="entry name" value="MADF_DNA_bdg"/>
    <property type="match status" value="1"/>
</dbReference>
<evidence type="ECO:0000259" key="2">
    <source>
        <dbReference type="PROSITE" id="PS51029"/>
    </source>
</evidence>
<dbReference type="HOGENOM" id="CLU_027532_1_0_1"/>
<gene>
    <name evidence="3" type="primary">Dana\GF17307</name>
    <name evidence="3" type="synonym">dana_GLEANR_18574</name>
    <name evidence="3" type="ORF">GF17307</name>
</gene>